<keyword evidence="1" id="KW-0808">Transferase</keyword>
<keyword evidence="1" id="KW-0489">Methyltransferase</keyword>
<organism evidence="1 2">
    <name type="scientific">Tunturiibacter gelidiferens</name>
    <dbReference type="NCBI Taxonomy" id="3069689"/>
    <lineage>
        <taxon>Bacteria</taxon>
        <taxon>Pseudomonadati</taxon>
        <taxon>Acidobacteriota</taxon>
        <taxon>Terriglobia</taxon>
        <taxon>Terriglobales</taxon>
        <taxon>Acidobacteriaceae</taxon>
        <taxon>Tunturiibacter</taxon>
    </lineage>
</organism>
<protein>
    <submittedName>
        <fullName evidence="1">Site-specific DNA-methyltransferase (Adenine-specific)</fullName>
        <ecNumber evidence="1">2.1.1.72</ecNumber>
    </submittedName>
</protein>
<dbReference type="Proteomes" id="UP000569005">
    <property type="component" value="Unassembled WGS sequence"/>
</dbReference>
<keyword evidence="2" id="KW-1185">Reference proteome</keyword>
<name>A0ACC5P5L8_9BACT</name>
<evidence type="ECO:0000313" key="1">
    <source>
        <dbReference type="EMBL" id="MBB5341994.1"/>
    </source>
</evidence>
<comment type="caution">
    <text evidence="1">The sequence shown here is derived from an EMBL/GenBank/DDBJ whole genome shotgun (WGS) entry which is preliminary data.</text>
</comment>
<dbReference type="EC" id="2.1.1.72" evidence="1"/>
<sequence>MANRSHRNAGHIGMNILKKAGKDHSAHQATQMPETTYHSVFTKDCCELLGQLPDSSVQLIVCDPPYNINLAHWDNFHNYKEWVSVWLKETERVLAPSGNLAIFGGLQYQGEAGSGDLLTIISLMRETSSMLLANLIIWNYPNGMGAQRFFANRHEEIAWFGKTSKYYFDLDSVREPFDEETKIAYLKDKRLRPESIEKGKNPSNVWRMGRLNGNSLERVGHPTQKPQAVIQRLVRSLSYPGSTVLDFFAGSGITTRVAIEEGRHSIAADVDPSLLGYLDKQLSLMDAGPSLIKEMAAPPHVLLGEDQWKQHPIFTTSAISVDPTRKRGRPTQESLESELEPALVEAE</sequence>
<gene>
    <name evidence="1" type="ORF">HDF13_004383</name>
</gene>
<evidence type="ECO:0000313" key="2">
    <source>
        <dbReference type="Proteomes" id="UP000569005"/>
    </source>
</evidence>
<proteinExistence type="predicted"/>
<reference evidence="1" key="1">
    <citation type="submission" date="2020-08" db="EMBL/GenBank/DDBJ databases">
        <title>Genomic Encyclopedia of Type Strains, Phase IV (KMG-V): Genome sequencing to study the core and pangenomes of soil and plant-associated prokaryotes.</title>
        <authorList>
            <person name="Whitman W."/>
        </authorList>
    </citation>
    <scope>NUCLEOTIDE SEQUENCE</scope>
    <source>
        <strain evidence="1">M8UP15</strain>
    </source>
</reference>
<dbReference type="EMBL" id="JACHEA010000003">
    <property type="protein sequence ID" value="MBB5341994.1"/>
    <property type="molecule type" value="Genomic_DNA"/>
</dbReference>
<accession>A0ACC5P5L8</accession>